<proteinExistence type="inferred from homology"/>
<dbReference type="Gene3D" id="2.40.40.20">
    <property type="match status" value="1"/>
</dbReference>
<dbReference type="Pfam" id="PF01568">
    <property type="entry name" value="Molydop_binding"/>
    <property type="match status" value="1"/>
</dbReference>
<dbReference type="InterPro" id="IPR009010">
    <property type="entry name" value="Asp_de-COase-like_dom_sf"/>
</dbReference>
<keyword evidence="3" id="KW-0408">Iron</keyword>
<protein>
    <submittedName>
        <fullName evidence="6">Molybdopterin-dependent oxidoreductase</fullName>
    </submittedName>
</protein>
<dbReference type="Gene3D" id="2.20.25.90">
    <property type="entry name" value="ADC-like domains"/>
    <property type="match status" value="1"/>
</dbReference>
<dbReference type="InterPro" id="IPR006656">
    <property type="entry name" value="Mopterin_OxRdtase"/>
</dbReference>
<sequence length="745" mass="79491">MRDPGGAEGRRRHELMAGLRTVHSTVCQVCHNCCPIEVAVEAGRAVEITGNKNNRHYAGFSCGKGRRQLAYHYSPDRLLHSQKRLPSGEFVPISSAQVMDEIAERLQGLLAEHGPRAVALYFGTQAFQTAGSSMPVIKGFLNAIGTPMVFDSVTIDQPGKMVARALHGSWLAPAHTADEAEVLLLFGANPLVSMLGLPSGNPGTWLNRRLEEGARLIVVDPRRTETARRAELFLQVRPGHDVAILAAMLRVILAEDLGDRQFMASWVDGIDRLRSAVAPFTPEAVARNAGIDADDLVRAARMYGSARSGFVDAGTGPNMAQSGSTLEYLIAVLRSVCGHVRRAGEAVPDPLTLYPALPAIAQPMPPAPATGFGEQLRVRNLTSCPAGLPVSALADEILLEGEGQVRALFSVGGNPVVAWPDQVRTTAAMKALDLLVTVDPFLSNTAQFADYVIAPRMPLEVPHVTQILDFLQVLGIGPGAPYAQYGPAVLDVPEGSDLLSEWEFFYGLAQRLNLSIEVPHPFGMVDPVALDMSKPPTEEELLDIVCAGSRIPLDTVRQYRDGLEGEAAAEPRVVVAPADPACTAKLDAANPEMMADLEAIAGSLGSHGTSDDSFVLVGRRETHAANSSYNAKAARGIRRYNPVYLNPADAERLGVRDDDLVRIASARAAVVAVVSVDDSMRPGVVALSHAYGPAEADVDDPWGAGASTARLADVEDDYDRYSGQPRMSGIPVVLSPVRQPAPVGG</sequence>
<keyword evidence="2" id="KW-0479">Metal-binding</keyword>
<comment type="caution">
    <text evidence="6">The sequence shown here is derived from an EMBL/GenBank/DDBJ whole genome shotgun (WGS) entry which is preliminary data.</text>
</comment>
<dbReference type="PROSITE" id="PS51669">
    <property type="entry name" value="4FE4S_MOW_BIS_MGD"/>
    <property type="match status" value="1"/>
</dbReference>
<gene>
    <name evidence="6" type="ORF">GCM10009547_19010</name>
</gene>
<evidence type="ECO:0000313" key="6">
    <source>
        <dbReference type="EMBL" id="GAA0617043.1"/>
    </source>
</evidence>
<evidence type="ECO:0000256" key="2">
    <source>
        <dbReference type="ARBA" id="ARBA00022723"/>
    </source>
</evidence>
<feature type="domain" description="4Fe-4S Mo/W bis-MGD-type" evidence="5">
    <location>
        <begin position="20"/>
        <end position="76"/>
    </location>
</feature>
<evidence type="ECO:0000256" key="3">
    <source>
        <dbReference type="ARBA" id="ARBA00023004"/>
    </source>
</evidence>
<organism evidence="6 7">
    <name type="scientific">Sporichthya brevicatena</name>
    <dbReference type="NCBI Taxonomy" id="171442"/>
    <lineage>
        <taxon>Bacteria</taxon>
        <taxon>Bacillati</taxon>
        <taxon>Actinomycetota</taxon>
        <taxon>Actinomycetes</taxon>
        <taxon>Sporichthyales</taxon>
        <taxon>Sporichthyaceae</taxon>
        <taxon>Sporichthya</taxon>
    </lineage>
</organism>
<dbReference type="RefSeq" id="WP_344603998.1">
    <property type="nucleotide sequence ID" value="NZ_BAAAHE010000014.1"/>
</dbReference>
<dbReference type="EMBL" id="BAAAHE010000014">
    <property type="protein sequence ID" value="GAA0617043.1"/>
    <property type="molecule type" value="Genomic_DNA"/>
</dbReference>
<dbReference type="SUPFAM" id="SSF53706">
    <property type="entry name" value="Formate dehydrogenase/DMSO reductase, domains 1-3"/>
    <property type="match status" value="1"/>
</dbReference>
<name>A0ABP3RTH6_9ACTN</name>
<reference evidence="7" key="1">
    <citation type="journal article" date="2019" name="Int. J. Syst. Evol. Microbiol.">
        <title>The Global Catalogue of Microorganisms (GCM) 10K type strain sequencing project: providing services to taxonomists for standard genome sequencing and annotation.</title>
        <authorList>
            <consortium name="The Broad Institute Genomics Platform"/>
            <consortium name="The Broad Institute Genome Sequencing Center for Infectious Disease"/>
            <person name="Wu L."/>
            <person name="Ma J."/>
        </authorList>
    </citation>
    <scope>NUCLEOTIDE SEQUENCE [LARGE SCALE GENOMIC DNA]</scope>
    <source>
        <strain evidence="7">JCM 10671</strain>
    </source>
</reference>
<dbReference type="Gene3D" id="3.40.228.10">
    <property type="entry name" value="Dimethylsulfoxide Reductase, domain 2"/>
    <property type="match status" value="1"/>
</dbReference>
<evidence type="ECO:0000259" key="5">
    <source>
        <dbReference type="PROSITE" id="PS51669"/>
    </source>
</evidence>
<keyword evidence="4" id="KW-0411">Iron-sulfur</keyword>
<comment type="similarity">
    <text evidence="1">Belongs to the prokaryotic molybdopterin-containing oxidoreductase family.</text>
</comment>
<dbReference type="SMART" id="SM00926">
    <property type="entry name" value="Molybdop_Fe4S4"/>
    <property type="match status" value="1"/>
</dbReference>
<evidence type="ECO:0000256" key="4">
    <source>
        <dbReference type="ARBA" id="ARBA00023014"/>
    </source>
</evidence>
<accession>A0ABP3RTH6</accession>
<dbReference type="PANTHER" id="PTHR43742:SF6">
    <property type="entry name" value="OXIDOREDUCTASE YYAE-RELATED"/>
    <property type="match status" value="1"/>
</dbReference>
<dbReference type="Pfam" id="PF00384">
    <property type="entry name" value="Molybdopterin"/>
    <property type="match status" value="1"/>
</dbReference>
<dbReference type="InterPro" id="IPR050612">
    <property type="entry name" value="Prok_Mopterin_Oxidored"/>
</dbReference>
<dbReference type="InterPro" id="IPR006657">
    <property type="entry name" value="MoPterin_dinucl-bd_dom"/>
</dbReference>
<dbReference type="Proteomes" id="UP001500957">
    <property type="component" value="Unassembled WGS sequence"/>
</dbReference>
<evidence type="ECO:0000313" key="7">
    <source>
        <dbReference type="Proteomes" id="UP001500957"/>
    </source>
</evidence>
<dbReference type="Pfam" id="PF04879">
    <property type="entry name" value="Molybdop_Fe4S4"/>
    <property type="match status" value="1"/>
</dbReference>
<evidence type="ECO:0000256" key="1">
    <source>
        <dbReference type="ARBA" id="ARBA00010312"/>
    </source>
</evidence>
<keyword evidence="7" id="KW-1185">Reference proteome</keyword>
<dbReference type="Gene3D" id="3.40.50.740">
    <property type="match status" value="1"/>
</dbReference>
<dbReference type="SUPFAM" id="SSF50692">
    <property type="entry name" value="ADC-like"/>
    <property type="match status" value="1"/>
</dbReference>
<dbReference type="InterPro" id="IPR006963">
    <property type="entry name" value="Mopterin_OxRdtase_4Fe-4S_dom"/>
</dbReference>
<dbReference type="PANTHER" id="PTHR43742">
    <property type="entry name" value="TRIMETHYLAMINE-N-OXIDE REDUCTASE"/>
    <property type="match status" value="1"/>
</dbReference>